<evidence type="ECO:0000259" key="3">
    <source>
        <dbReference type="Pfam" id="PF24883"/>
    </source>
</evidence>
<protein>
    <recommendedName>
        <fullName evidence="7">NACHT domain-containing protein</fullName>
    </recommendedName>
</protein>
<dbReference type="SUPFAM" id="SSF52540">
    <property type="entry name" value="P-loop containing nucleoside triphosphate hydrolases"/>
    <property type="match status" value="1"/>
</dbReference>
<feature type="coiled-coil region" evidence="2">
    <location>
        <begin position="120"/>
        <end position="147"/>
    </location>
</feature>
<evidence type="ECO:0000313" key="6">
    <source>
        <dbReference type="Proteomes" id="UP001305779"/>
    </source>
</evidence>
<keyword evidence="1" id="KW-0677">Repeat</keyword>
<dbReference type="Pfam" id="PF24883">
    <property type="entry name" value="NPHP3_N"/>
    <property type="match status" value="1"/>
</dbReference>
<name>A0ABR0EVQ9_ZASCE</name>
<dbReference type="PANTHER" id="PTHR10039:SF5">
    <property type="entry name" value="NACHT DOMAIN-CONTAINING PROTEIN"/>
    <property type="match status" value="1"/>
</dbReference>
<evidence type="ECO:0000256" key="2">
    <source>
        <dbReference type="SAM" id="Coils"/>
    </source>
</evidence>
<evidence type="ECO:0000259" key="4">
    <source>
        <dbReference type="Pfam" id="PF25053"/>
    </source>
</evidence>
<feature type="domain" description="DUF7791" evidence="4">
    <location>
        <begin position="532"/>
        <end position="659"/>
    </location>
</feature>
<dbReference type="InterPro" id="IPR027417">
    <property type="entry name" value="P-loop_NTPase"/>
</dbReference>
<keyword evidence="6" id="KW-1185">Reference proteome</keyword>
<comment type="caution">
    <text evidence="5">The sequence shown here is derived from an EMBL/GenBank/DDBJ whole genome shotgun (WGS) entry which is preliminary data.</text>
</comment>
<keyword evidence="2" id="KW-0175">Coiled coil</keyword>
<dbReference type="Proteomes" id="UP001305779">
    <property type="component" value="Unassembled WGS sequence"/>
</dbReference>
<dbReference type="InterPro" id="IPR056884">
    <property type="entry name" value="NPHP3-like_N"/>
</dbReference>
<dbReference type="EMBL" id="JAXOVC010000002">
    <property type="protein sequence ID" value="KAK4505520.1"/>
    <property type="molecule type" value="Genomic_DNA"/>
</dbReference>
<reference evidence="5 6" key="1">
    <citation type="journal article" date="2023" name="G3 (Bethesda)">
        <title>A chromosome-level genome assembly of Zasmidium syzygii isolated from banana leaves.</title>
        <authorList>
            <person name="van Westerhoven A.C."/>
            <person name="Mehrabi R."/>
            <person name="Talebi R."/>
            <person name="Steentjes M.B.F."/>
            <person name="Corcolon B."/>
            <person name="Chong P.A."/>
            <person name="Kema G.H.J."/>
            <person name="Seidl M.F."/>
        </authorList>
    </citation>
    <scope>NUCLEOTIDE SEQUENCE [LARGE SCALE GENOMIC DNA]</scope>
    <source>
        <strain evidence="5 6">P124</strain>
    </source>
</reference>
<organism evidence="5 6">
    <name type="scientific">Zasmidium cellare</name>
    <name type="common">Wine cellar mold</name>
    <name type="synonym">Racodium cellare</name>
    <dbReference type="NCBI Taxonomy" id="395010"/>
    <lineage>
        <taxon>Eukaryota</taxon>
        <taxon>Fungi</taxon>
        <taxon>Dikarya</taxon>
        <taxon>Ascomycota</taxon>
        <taxon>Pezizomycotina</taxon>
        <taxon>Dothideomycetes</taxon>
        <taxon>Dothideomycetidae</taxon>
        <taxon>Mycosphaerellales</taxon>
        <taxon>Mycosphaerellaceae</taxon>
        <taxon>Zasmidium</taxon>
    </lineage>
</organism>
<evidence type="ECO:0000313" key="5">
    <source>
        <dbReference type="EMBL" id="KAK4505520.1"/>
    </source>
</evidence>
<evidence type="ECO:0000256" key="1">
    <source>
        <dbReference type="ARBA" id="ARBA00022737"/>
    </source>
</evidence>
<proteinExistence type="predicted"/>
<sequence length="906" mass="103280">MLDPLTALSIATAIVQFVDFGCKIVDTGRSLYKLSDGATGANKTLEEVNNDLAAHTEKLGKSIGINGVPLSDQDKGFERLRTKCLDLAKDLQKKLNDLKVKDSHHGILRGWTSLRKAFKAVASESRIREMTKQLESYRQEIALKDLKQRQKAFKEESFRNQLLMRDLMFRDVSQKIDDMMAASSRLATKADILDKLYFPDMGERHARIKPAHVKTFSWILDDHETHFRSWLESKPGVFWVRGKAGSGKSTLMKYIAGHVKVDQLLQKWAGPTRLIKAMNYLWSPGSAMQKSLEGLMQSLLFQILSETPDAIPLALPERWRATSGSYTYRQPWTKEELNKALRMVMTISQDVKYFFFIDGLDEYWGDLEEISQDLRPTAGTQRPDVSLEDVHPRAKADQRALVELIQALGRFSNVKLCVSSRPWNAFQEASGQVPDRMLNLADLTKEDMRQYTESMLMDDERFAALAKQDLRARQLIVDIRDKAQGVFLWVCLVVASLLRGLTNRDGIDELRKRLFSFPSDLRAFFNDILHTIDESYRTMTCRMLKLAKYDAPLPVMAFWWLKYEHDNPSYAEMGKMQAIGDLGPQLTADASRHVNKWCHDLLEVRQIAAGSKIDFLHRTVRDFLVAEDVTGFLAKHAGKDFDERLSMCRLQLAEAKTLPVLDRRNGESFQRIAFDIMRHAKAVEVGKGQSPITILHELDSTGKRYHGLSKVSHWTNELPVNASGYGPGDIQLNTHQGHSNFLSFAVSQDLLLYVERELDADSSLLNKIGRPLLDYAIHRTFSKPNERDQDILVDMTQILLRKGANPNAHAHLWGTVSIWEAFLYNCYRGWDKPGTRRVAELLLEYGAQTGSVVIESHSLQGKIMSASARECLERSFSLGEVDEILGHYRPSRSTFWSRWFPLWNSS</sequence>
<accession>A0ABR0EVQ9</accession>
<dbReference type="Pfam" id="PF25053">
    <property type="entry name" value="DUF7791"/>
    <property type="match status" value="1"/>
</dbReference>
<dbReference type="PANTHER" id="PTHR10039">
    <property type="entry name" value="AMELOGENIN"/>
    <property type="match status" value="1"/>
</dbReference>
<dbReference type="InterPro" id="IPR056693">
    <property type="entry name" value="DUF7791"/>
</dbReference>
<dbReference type="Gene3D" id="3.40.50.300">
    <property type="entry name" value="P-loop containing nucleotide triphosphate hydrolases"/>
    <property type="match status" value="1"/>
</dbReference>
<feature type="domain" description="Nephrocystin 3-like N-terminal" evidence="3">
    <location>
        <begin position="215"/>
        <end position="370"/>
    </location>
</feature>
<evidence type="ECO:0008006" key="7">
    <source>
        <dbReference type="Google" id="ProtNLM"/>
    </source>
</evidence>
<gene>
    <name evidence="5" type="ORF">PRZ48_003483</name>
</gene>